<feature type="region of interest" description="Disordered" evidence="14">
    <location>
        <begin position="1"/>
        <end position="67"/>
    </location>
</feature>
<gene>
    <name evidence="16" type="ORF">DOTSEDRAFT_72557</name>
</gene>
<dbReference type="OrthoDB" id="842664at2759"/>
<comment type="function">
    <text evidence="9">Histone H3-like nucleosomal protein that is specifically found in centromeric nucleosomes. Replaces conventional H3 in the nucleosome core of centromeric chromatin that serves as an assembly site for the inner kinetochore. Required for recruitment and assembly of kinetochore proteins, mitotic progression and chromosome segregation. May serve as an epigenetic mark that propagates centromere identity through replication and cell division.</text>
</comment>
<keyword evidence="17" id="KW-1185">Reference proteome</keyword>
<dbReference type="Gene3D" id="1.10.20.10">
    <property type="entry name" value="Histone, subunit A"/>
    <property type="match status" value="1"/>
</dbReference>
<dbReference type="GO" id="GO:0046982">
    <property type="term" value="F:protein heterodimerization activity"/>
    <property type="evidence" value="ECO:0007669"/>
    <property type="project" value="InterPro"/>
</dbReference>
<evidence type="ECO:0000256" key="8">
    <source>
        <dbReference type="ARBA" id="ARBA00023328"/>
    </source>
</evidence>
<dbReference type="GO" id="GO:0000070">
    <property type="term" value="P:mitotic sister chromatid segregation"/>
    <property type="evidence" value="ECO:0007669"/>
    <property type="project" value="EnsemblFungi"/>
</dbReference>
<proteinExistence type="inferred from homology"/>
<evidence type="ECO:0000256" key="2">
    <source>
        <dbReference type="ARBA" id="ARBA00004584"/>
    </source>
</evidence>
<dbReference type="eggNOG" id="KOG1745">
    <property type="taxonomic scope" value="Eukaryota"/>
</dbReference>
<evidence type="ECO:0000256" key="4">
    <source>
        <dbReference type="ARBA" id="ARBA00022454"/>
    </source>
</evidence>
<comment type="subunit">
    <text evidence="10">Component of centromeric nucleosomes, where DNA is wrapped around a histone octamer core. The octamer contains two molecules each of H2A, H2B, CSE4/CENPA and H4 assembled in one CSE4-H4 heterotetramer and two H2A-H2B heterodimers. Interacts with the inner kinetochore.</text>
</comment>
<evidence type="ECO:0000313" key="16">
    <source>
        <dbReference type="EMBL" id="EME43208.1"/>
    </source>
</evidence>
<dbReference type="FunFam" id="1.10.20.10:FF:000087">
    <property type="entry name" value="Probable histone 3"/>
    <property type="match status" value="1"/>
</dbReference>
<dbReference type="AlphaFoldDB" id="M2WMD8"/>
<dbReference type="GO" id="GO:0030527">
    <property type="term" value="F:structural constituent of chromatin"/>
    <property type="evidence" value="ECO:0007669"/>
    <property type="project" value="InterPro"/>
</dbReference>
<dbReference type="GO" id="GO:0005634">
    <property type="term" value="C:nucleus"/>
    <property type="evidence" value="ECO:0007669"/>
    <property type="project" value="UniProtKB-SubCell"/>
</dbReference>
<keyword evidence="6" id="KW-0539">Nucleus</keyword>
<feature type="compositionally biased region" description="Low complexity" evidence="14">
    <location>
        <begin position="15"/>
        <end position="24"/>
    </location>
</feature>
<dbReference type="OMA" id="VHLFEDC"/>
<evidence type="ECO:0000256" key="1">
    <source>
        <dbReference type="ARBA" id="ARBA00004123"/>
    </source>
</evidence>
<dbReference type="GO" id="GO:0000776">
    <property type="term" value="C:kinetochore"/>
    <property type="evidence" value="ECO:0007669"/>
    <property type="project" value="EnsemblFungi"/>
</dbReference>
<organism evidence="16 17">
    <name type="scientific">Dothistroma septosporum (strain NZE10 / CBS 128990)</name>
    <name type="common">Red band needle blight fungus</name>
    <name type="synonym">Mycosphaerella pini</name>
    <dbReference type="NCBI Taxonomy" id="675120"/>
    <lineage>
        <taxon>Eukaryota</taxon>
        <taxon>Fungi</taxon>
        <taxon>Dikarya</taxon>
        <taxon>Ascomycota</taxon>
        <taxon>Pezizomycotina</taxon>
        <taxon>Dothideomycetes</taxon>
        <taxon>Dothideomycetidae</taxon>
        <taxon>Mycosphaerellales</taxon>
        <taxon>Mycosphaerellaceae</taxon>
        <taxon>Dothistroma</taxon>
    </lineage>
</organism>
<dbReference type="InterPro" id="IPR000164">
    <property type="entry name" value="Histone_H3/CENP-A"/>
</dbReference>
<evidence type="ECO:0000256" key="9">
    <source>
        <dbReference type="ARBA" id="ARBA00043846"/>
    </source>
</evidence>
<dbReference type="GO" id="GO:0030543">
    <property type="term" value="P:2-micrometer plasmid partitioning"/>
    <property type="evidence" value="ECO:0007669"/>
    <property type="project" value="EnsemblFungi"/>
</dbReference>
<dbReference type="PRINTS" id="PR00622">
    <property type="entry name" value="HISTONEH3"/>
</dbReference>
<dbReference type="EMBL" id="KB446540">
    <property type="protein sequence ID" value="EME43208.1"/>
    <property type="molecule type" value="Genomic_DNA"/>
</dbReference>
<feature type="domain" description="Core Histone H2A/H2B/H3" evidence="15">
    <location>
        <begin position="62"/>
        <end position="153"/>
    </location>
</feature>
<evidence type="ECO:0000256" key="11">
    <source>
        <dbReference type="ARBA" id="ARBA00044180"/>
    </source>
</evidence>
<dbReference type="GO" id="GO:0005777">
    <property type="term" value="C:peroxisome"/>
    <property type="evidence" value="ECO:0007669"/>
    <property type="project" value="EnsemblFungi"/>
</dbReference>
<keyword evidence="5" id="KW-0238">DNA-binding</keyword>
<dbReference type="InterPro" id="IPR009072">
    <property type="entry name" value="Histone-fold"/>
</dbReference>
<dbReference type="CDD" id="cd22911">
    <property type="entry name" value="HFD_H3"/>
    <property type="match status" value="1"/>
</dbReference>
<evidence type="ECO:0000256" key="5">
    <source>
        <dbReference type="ARBA" id="ARBA00023125"/>
    </source>
</evidence>
<reference evidence="17" key="1">
    <citation type="journal article" date="2012" name="PLoS Genet.">
        <title>The genomes of the fungal plant pathogens Cladosporium fulvum and Dothistroma septosporum reveal adaptation to different hosts and lifestyles but also signatures of common ancestry.</title>
        <authorList>
            <person name="de Wit P.J.G.M."/>
            <person name="van der Burgt A."/>
            <person name="Oekmen B."/>
            <person name="Stergiopoulos I."/>
            <person name="Abd-Elsalam K.A."/>
            <person name="Aerts A.L."/>
            <person name="Bahkali A.H."/>
            <person name="Beenen H.G."/>
            <person name="Chettri P."/>
            <person name="Cox M.P."/>
            <person name="Datema E."/>
            <person name="de Vries R.P."/>
            <person name="Dhillon B."/>
            <person name="Ganley A.R."/>
            <person name="Griffiths S.A."/>
            <person name="Guo Y."/>
            <person name="Hamelin R.C."/>
            <person name="Henrissat B."/>
            <person name="Kabir M.S."/>
            <person name="Jashni M.K."/>
            <person name="Kema G."/>
            <person name="Klaubauf S."/>
            <person name="Lapidus A."/>
            <person name="Levasseur A."/>
            <person name="Lindquist E."/>
            <person name="Mehrabi R."/>
            <person name="Ohm R.A."/>
            <person name="Owen T.J."/>
            <person name="Salamov A."/>
            <person name="Schwelm A."/>
            <person name="Schijlen E."/>
            <person name="Sun H."/>
            <person name="van den Burg H.A."/>
            <person name="van Ham R.C.H.J."/>
            <person name="Zhang S."/>
            <person name="Goodwin S.B."/>
            <person name="Grigoriev I.V."/>
            <person name="Collemare J."/>
            <person name="Bradshaw R.E."/>
        </authorList>
    </citation>
    <scope>NUCLEOTIDE SEQUENCE [LARGE SCALE GENOMIC DNA]</scope>
    <source>
        <strain evidence="17">NZE10 / CBS 128990</strain>
    </source>
</reference>
<evidence type="ECO:0000313" key="17">
    <source>
        <dbReference type="Proteomes" id="UP000016933"/>
    </source>
</evidence>
<name>M2WMD8_DOTSN</name>
<keyword evidence="7" id="KW-0544">Nucleosome core</keyword>
<feature type="compositionally biased region" description="Gly residues" evidence="14">
    <location>
        <begin position="25"/>
        <end position="38"/>
    </location>
</feature>
<keyword evidence="4" id="KW-0158">Chromosome</keyword>
<evidence type="ECO:0000256" key="7">
    <source>
        <dbReference type="ARBA" id="ARBA00023269"/>
    </source>
</evidence>
<dbReference type="SMART" id="SM00428">
    <property type="entry name" value="H3"/>
    <property type="match status" value="1"/>
</dbReference>
<comment type="subcellular location">
    <subcellularLocation>
        <location evidence="2">Chromosome</location>
        <location evidence="2">Centromere</location>
    </subcellularLocation>
    <subcellularLocation>
        <location evidence="1">Nucleus</location>
    </subcellularLocation>
</comment>
<dbReference type="GO" id="GO:0043505">
    <property type="term" value="C:CENP-A containing nucleosome"/>
    <property type="evidence" value="ECO:0007669"/>
    <property type="project" value="EnsemblFungi"/>
</dbReference>
<dbReference type="GO" id="GO:0019237">
    <property type="term" value="F:centromeric DNA binding"/>
    <property type="evidence" value="ECO:0007669"/>
    <property type="project" value="EnsemblFungi"/>
</dbReference>
<dbReference type="GO" id="GO:0034080">
    <property type="term" value="P:CENP-A containing chromatin assembly"/>
    <property type="evidence" value="ECO:0007669"/>
    <property type="project" value="EnsemblFungi"/>
</dbReference>
<dbReference type="PROSITE" id="PS00959">
    <property type="entry name" value="HISTONE_H3_2"/>
    <property type="match status" value="1"/>
</dbReference>
<sequence>MAKTTGRPSLGGKSAPGTPRTPLGAGRGGRGGKGGRGSRGGRKSTSSTRNDGTPRKKRRYKPGTKALKEIRHYQKSTDLLLLKLPFSRLVREISLNMAPVSAGVTRWQSQAIQALQEAAEAFLIHLFEDSNLCAIHAKRVTIMQKDIQLARRIRGAWGGLG</sequence>
<evidence type="ECO:0000259" key="15">
    <source>
        <dbReference type="Pfam" id="PF00125"/>
    </source>
</evidence>
<protein>
    <recommendedName>
        <fullName evidence="11">Histone H3-like centromeric protein CSE4</fullName>
    </recommendedName>
    <alternativeName>
        <fullName evidence="13">CENP-A homolog</fullName>
    </alternativeName>
    <alternativeName>
        <fullName evidence="12">CENPA homolog</fullName>
    </alternativeName>
</protein>
<dbReference type="GO" id="GO:0061644">
    <property type="term" value="P:protein localization to CENP-A containing chromatin"/>
    <property type="evidence" value="ECO:0007669"/>
    <property type="project" value="EnsemblFungi"/>
</dbReference>
<dbReference type="GO" id="GO:0005729">
    <property type="term" value="C:2-micrometer circle DNA"/>
    <property type="evidence" value="ECO:0007669"/>
    <property type="project" value="EnsemblFungi"/>
</dbReference>
<evidence type="ECO:0000256" key="12">
    <source>
        <dbReference type="ARBA" id="ARBA00044234"/>
    </source>
</evidence>
<dbReference type="Proteomes" id="UP000016933">
    <property type="component" value="Unassembled WGS sequence"/>
</dbReference>
<dbReference type="STRING" id="675120.M2WMD8"/>
<dbReference type="PANTHER" id="PTHR45810">
    <property type="entry name" value="HISTONE H3.2"/>
    <property type="match status" value="1"/>
</dbReference>
<comment type="similarity">
    <text evidence="3">Belongs to the histone H3 family.</text>
</comment>
<evidence type="ECO:0000256" key="3">
    <source>
        <dbReference type="ARBA" id="ARBA00010343"/>
    </source>
</evidence>
<reference evidence="16 17" key="2">
    <citation type="journal article" date="2012" name="PLoS Pathog.">
        <title>Diverse lifestyles and strategies of plant pathogenesis encoded in the genomes of eighteen Dothideomycetes fungi.</title>
        <authorList>
            <person name="Ohm R.A."/>
            <person name="Feau N."/>
            <person name="Henrissat B."/>
            <person name="Schoch C.L."/>
            <person name="Horwitz B.A."/>
            <person name="Barry K.W."/>
            <person name="Condon B.J."/>
            <person name="Copeland A.C."/>
            <person name="Dhillon B."/>
            <person name="Glaser F."/>
            <person name="Hesse C.N."/>
            <person name="Kosti I."/>
            <person name="LaButti K."/>
            <person name="Lindquist E.A."/>
            <person name="Lucas S."/>
            <person name="Salamov A.A."/>
            <person name="Bradshaw R.E."/>
            <person name="Ciuffetti L."/>
            <person name="Hamelin R.C."/>
            <person name="Kema G.H.J."/>
            <person name="Lawrence C."/>
            <person name="Scott J.A."/>
            <person name="Spatafora J.W."/>
            <person name="Turgeon B.G."/>
            <person name="de Wit P.J.G.M."/>
            <person name="Zhong S."/>
            <person name="Goodwin S.B."/>
            <person name="Grigoriev I.V."/>
        </authorList>
    </citation>
    <scope>NUCLEOTIDE SEQUENCE [LARGE SCALE GENOMIC DNA]</scope>
    <source>
        <strain evidence="17">NZE10 / CBS 128990</strain>
    </source>
</reference>
<dbReference type="SUPFAM" id="SSF47113">
    <property type="entry name" value="Histone-fold"/>
    <property type="match status" value="1"/>
</dbReference>
<dbReference type="HOGENOM" id="CLU_078295_3_2_1"/>
<dbReference type="Pfam" id="PF00125">
    <property type="entry name" value="Histone"/>
    <property type="match status" value="1"/>
</dbReference>
<evidence type="ECO:0000256" key="13">
    <source>
        <dbReference type="ARBA" id="ARBA00044336"/>
    </source>
</evidence>
<dbReference type="InterPro" id="IPR007125">
    <property type="entry name" value="H2A/H2B/H3"/>
</dbReference>
<evidence type="ECO:0000256" key="14">
    <source>
        <dbReference type="SAM" id="MobiDB-lite"/>
    </source>
</evidence>
<keyword evidence="8" id="KW-0137">Centromere</keyword>
<evidence type="ECO:0000256" key="6">
    <source>
        <dbReference type="ARBA" id="ARBA00023242"/>
    </source>
</evidence>
<evidence type="ECO:0000256" key="10">
    <source>
        <dbReference type="ARBA" id="ARBA00044024"/>
    </source>
</evidence>
<accession>M2WMD8</accession>